<dbReference type="PATRIC" id="fig|651182.5.peg.3305"/>
<dbReference type="Proteomes" id="UP000007347">
    <property type="component" value="Chromosome"/>
</dbReference>
<dbReference type="InterPro" id="IPR012334">
    <property type="entry name" value="Pectin_lyas_fold"/>
</dbReference>
<dbReference type="Gene3D" id="2.160.20.10">
    <property type="entry name" value="Single-stranded right-handed beta-helix, Pectin lyase-like"/>
    <property type="match status" value="3"/>
</dbReference>
<keyword evidence="3" id="KW-1185">Reference proteome</keyword>
<dbReference type="SUPFAM" id="SSF51126">
    <property type="entry name" value="Pectin lyase-like"/>
    <property type="match status" value="2"/>
</dbReference>
<dbReference type="InterPro" id="IPR011050">
    <property type="entry name" value="Pectin_lyase_fold/virulence"/>
</dbReference>
<dbReference type="STRING" id="651182.TOL2_C27890"/>
<accession>K0NA70</accession>
<evidence type="ECO:0000313" key="3">
    <source>
        <dbReference type="Proteomes" id="UP000007347"/>
    </source>
</evidence>
<proteinExistence type="predicted"/>
<dbReference type="KEGG" id="dto:TOL2_C27890"/>
<evidence type="ECO:0000313" key="2">
    <source>
        <dbReference type="EMBL" id="CCK80949.1"/>
    </source>
</evidence>
<feature type="region of interest" description="Disordered" evidence="1">
    <location>
        <begin position="681"/>
        <end position="700"/>
    </location>
</feature>
<name>K0NA70_DESTT</name>
<dbReference type="OrthoDB" id="524333at2"/>
<dbReference type="EMBL" id="FO203503">
    <property type="protein sequence ID" value="CCK80949.1"/>
    <property type="molecule type" value="Genomic_DNA"/>
</dbReference>
<organism evidence="2 3">
    <name type="scientific">Desulfobacula toluolica (strain DSM 7467 / Tol2)</name>
    <dbReference type="NCBI Taxonomy" id="651182"/>
    <lineage>
        <taxon>Bacteria</taxon>
        <taxon>Pseudomonadati</taxon>
        <taxon>Thermodesulfobacteriota</taxon>
        <taxon>Desulfobacteria</taxon>
        <taxon>Desulfobacterales</taxon>
        <taxon>Desulfobacteraceae</taxon>
        <taxon>Desulfobacula</taxon>
    </lineage>
</organism>
<reference evidence="2 3" key="1">
    <citation type="journal article" date="2013" name="Environ. Microbiol.">
        <title>Complete genome, catabolic sub-proteomes and key-metabolites of Desulfobacula toluolica Tol2, a marine, aromatic compound-degrading, sulfate-reducing bacterium.</title>
        <authorList>
            <person name="Wohlbrand L."/>
            <person name="Jacob J.H."/>
            <person name="Kube M."/>
            <person name="Mussmann M."/>
            <person name="Jarling R."/>
            <person name="Beck A."/>
            <person name="Amann R."/>
            <person name="Wilkes H."/>
            <person name="Reinhardt R."/>
            <person name="Rabus R."/>
        </authorList>
    </citation>
    <scope>NUCLEOTIDE SEQUENCE [LARGE SCALE GENOMIC DNA]</scope>
    <source>
        <strain evidence="3">DSM 7467 / Tol2</strain>
    </source>
</reference>
<gene>
    <name evidence="2" type="ordered locus">TOL2_C27890</name>
</gene>
<protein>
    <submittedName>
        <fullName evidence="2">Filamentous harmagglutinin family outer membrane protein</fullName>
    </submittedName>
</protein>
<evidence type="ECO:0000256" key="1">
    <source>
        <dbReference type="SAM" id="MobiDB-lite"/>
    </source>
</evidence>
<dbReference type="AlphaFoldDB" id="K0NA70"/>
<dbReference type="HOGENOM" id="CLU_360063_0_0_7"/>
<sequence length="714" mass="72506">MGFTDRLHIYIRSNRFVLDNSSVWSDTLGEGKNANIAIDIGSLSLTNGADIGSKSWGSGNGGTITITANDAITVSGKSHINLSSEGTGDGGSLFITVPNLSLDDSRIDAATDGEGKGGNIDINVGSLSLTKETYIGSKSWGAGNGGEITLTASEVITVSEHSLVTVSTWRGSSGNGGSLLITAPALSLDKSWIDGETLGEGKGGDITVDVGSLTLNNGADISSDAWDIGNGGTITIAASEAINVSGKSRINISSEGTGDGGSLFITVPNLSLNDSWIDGATDGEGKGGDITIDVGSLDITNGGDIFSDAWDIGNGGTITIAANEVITISGEESEISVFTYDRGDGGNILITTPDLDLDGCWIWGTTAGEGKGGNITIDVGSLNLTSGANIASNAFNVGNAGKITMSASDTITFSGNSSVSVSTVGSGDGGQILITTPALDLDKSSIKGATLAEGKGGSVQVRARKIKLINGSTISAESSSAGLNITKDPEAGKSGNIVILVDDTLQLDNSSSITVETAQANAGDIMVNAGFLVHLRDESAITTSVAGGEGDGGNIIIDAIFVVMDGESKVVANAKEGSGGNIHIGIDGDGAFLKSTDSVVDASSKFGVSGSVTIDAPDTDISGSISTLPVSFLDASSLLSERCVTRTAGELSTFIIVGHGGMPLSPDAPLPAYYLLDKPKDQQDNSSFNKQEEPLPKQTTSKEVFVPFDINCCQ</sequence>